<gene>
    <name evidence="2" type="ORF">ACFFV7_39005</name>
</gene>
<dbReference type="RefSeq" id="WP_189653875.1">
    <property type="nucleotide sequence ID" value="NZ_BMRC01000050.1"/>
</dbReference>
<comment type="caution">
    <text evidence="2">The sequence shown here is derived from an EMBL/GenBank/DDBJ whole genome shotgun (WGS) entry which is preliminary data.</text>
</comment>
<dbReference type="Pfam" id="PF13751">
    <property type="entry name" value="DDE_Tnp_1_6"/>
    <property type="match status" value="1"/>
</dbReference>
<feature type="domain" description="Transposase DDE" evidence="1">
    <location>
        <begin position="46"/>
        <end position="96"/>
    </location>
</feature>
<accession>A0ABV5IRN0</accession>
<evidence type="ECO:0000259" key="1">
    <source>
        <dbReference type="Pfam" id="PF13751"/>
    </source>
</evidence>
<protein>
    <submittedName>
        <fullName evidence="2">Transposase</fullName>
    </submittedName>
</protein>
<proteinExistence type="predicted"/>
<keyword evidence="3" id="KW-1185">Reference proteome</keyword>
<evidence type="ECO:0000313" key="3">
    <source>
        <dbReference type="Proteomes" id="UP001589647"/>
    </source>
</evidence>
<reference evidence="2 3" key="1">
    <citation type="submission" date="2024-09" db="EMBL/GenBank/DDBJ databases">
        <authorList>
            <person name="Sun Q."/>
            <person name="Mori K."/>
        </authorList>
    </citation>
    <scope>NUCLEOTIDE SEQUENCE [LARGE SCALE GENOMIC DNA]</scope>
    <source>
        <strain evidence="2 3">CCM 3426</strain>
    </source>
</reference>
<dbReference type="InterPro" id="IPR025668">
    <property type="entry name" value="Tnp_DDE_dom"/>
</dbReference>
<evidence type="ECO:0000313" key="2">
    <source>
        <dbReference type="EMBL" id="MFB9207231.1"/>
    </source>
</evidence>
<sequence length="96" mass="11314">MYGIIAHYRVHERSWRRADQENLSPGCCATPVCIRLHHPDQREALFGGRCTRCPLRERCTTAKAWRTLTIRPHHDLMADARRRAATDATWRADYRR</sequence>
<dbReference type="Proteomes" id="UP001589647">
    <property type="component" value="Unassembled WGS sequence"/>
</dbReference>
<name>A0ABV5IRN0_9ACTN</name>
<organism evidence="2 3">
    <name type="scientific">Nonomuraea spiralis</name>
    <dbReference type="NCBI Taxonomy" id="46182"/>
    <lineage>
        <taxon>Bacteria</taxon>
        <taxon>Bacillati</taxon>
        <taxon>Actinomycetota</taxon>
        <taxon>Actinomycetes</taxon>
        <taxon>Streptosporangiales</taxon>
        <taxon>Streptosporangiaceae</taxon>
        <taxon>Nonomuraea</taxon>
    </lineage>
</organism>
<dbReference type="EMBL" id="JBHMEI010000048">
    <property type="protein sequence ID" value="MFB9207231.1"/>
    <property type="molecule type" value="Genomic_DNA"/>
</dbReference>